<feature type="compositionally biased region" description="Basic and acidic residues" evidence="1">
    <location>
        <begin position="7"/>
        <end position="17"/>
    </location>
</feature>
<feature type="region of interest" description="Disordered" evidence="1">
    <location>
        <begin position="1"/>
        <end position="77"/>
    </location>
</feature>
<feature type="non-terminal residue" evidence="2">
    <location>
        <position position="1"/>
    </location>
</feature>
<sequence length="110" mass="12403">ETLSEDDSLKEHSETRHFPNTHENLHVSALVQAESTHAASSEDDLLDEEPLKRSPSARKESVDASTDTDLEKLAKPGYLQKGFTVRKNIPVVKHIRRKQRPKPVLKRAPS</sequence>
<dbReference type="Proteomes" id="UP001497497">
    <property type="component" value="Unassembled WGS sequence"/>
</dbReference>
<name>A0AAV2HT65_LYMST</name>
<organism evidence="2 3">
    <name type="scientific">Lymnaea stagnalis</name>
    <name type="common">Great pond snail</name>
    <name type="synonym">Helix stagnalis</name>
    <dbReference type="NCBI Taxonomy" id="6523"/>
    <lineage>
        <taxon>Eukaryota</taxon>
        <taxon>Metazoa</taxon>
        <taxon>Spiralia</taxon>
        <taxon>Lophotrochozoa</taxon>
        <taxon>Mollusca</taxon>
        <taxon>Gastropoda</taxon>
        <taxon>Heterobranchia</taxon>
        <taxon>Euthyneura</taxon>
        <taxon>Panpulmonata</taxon>
        <taxon>Hygrophila</taxon>
        <taxon>Lymnaeoidea</taxon>
        <taxon>Lymnaeidae</taxon>
        <taxon>Lymnaea</taxon>
    </lineage>
</organism>
<gene>
    <name evidence="2" type="ORF">GSLYS_00011200001</name>
</gene>
<keyword evidence="3" id="KW-1185">Reference proteome</keyword>
<comment type="caution">
    <text evidence="2">The sequence shown here is derived from an EMBL/GenBank/DDBJ whole genome shotgun (WGS) entry which is preliminary data.</text>
</comment>
<reference evidence="2 3" key="1">
    <citation type="submission" date="2024-04" db="EMBL/GenBank/DDBJ databases">
        <authorList>
            <consortium name="Genoscope - CEA"/>
            <person name="William W."/>
        </authorList>
    </citation>
    <scope>NUCLEOTIDE SEQUENCE [LARGE SCALE GENOMIC DNA]</scope>
</reference>
<accession>A0AAV2HT65</accession>
<dbReference type="EMBL" id="CAXITT010000257">
    <property type="protein sequence ID" value="CAL1537287.1"/>
    <property type="molecule type" value="Genomic_DNA"/>
</dbReference>
<proteinExistence type="predicted"/>
<evidence type="ECO:0000313" key="2">
    <source>
        <dbReference type="EMBL" id="CAL1537287.1"/>
    </source>
</evidence>
<feature type="compositionally biased region" description="Basic and acidic residues" evidence="1">
    <location>
        <begin position="49"/>
        <end position="62"/>
    </location>
</feature>
<dbReference type="AlphaFoldDB" id="A0AAV2HT65"/>
<feature type="non-terminal residue" evidence="2">
    <location>
        <position position="110"/>
    </location>
</feature>
<protein>
    <submittedName>
        <fullName evidence="2">Uncharacterized protein</fullName>
    </submittedName>
</protein>
<feature type="region of interest" description="Disordered" evidence="1">
    <location>
        <begin position="90"/>
        <end position="110"/>
    </location>
</feature>
<evidence type="ECO:0000313" key="3">
    <source>
        <dbReference type="Proteomes" id="UP001497497"/>
    </source>
</evidence>
<evidence type="ECO:0000256" key="1">
    <source>
        <dbReference type="SAM" id="MobiDB-lite"/>
    </source>
</evidence>
<feature type="compositionally biased region" description="Basic residues" evidence="1">
    <location>
        <begin position="93"/>
        <end position="110"/>
    </location>
</feature>